<dbReference type="AlphaFoldDB" id="A0A7I4YX87"/>
<evidence type="ECO:0000313" key="3">
    <source>
        <dbReference type="WBParaSite" id="HCON_00156860-00001"/>
    </source>
</evidence>
<sequence length="167" mass="18226">MFTLVTFGFAFECYICNPKKGRDCVEQKTTCPGGTKSCSMAVFGSGEQVRVRKFCTSTGSTLYHYLLLFPGASFCQNMNVASPSMAPTWSVDSPPAPPSQMTPSLLCVCTSPLCNAGHFARVVENTMLNYLPRQLLSPPREEKKIASNSVHDHPDFDLAKQLADAGF</sequence>
<dbReference type="InterPro" id="IPR045860">
    <property type="entry name" value="Snake_toxin-like_sf"/>
</dbReference>
<keyword evidence="2" id="KW-1185">Reference proteome</keyword>
<evidence type="ECO:0000313" key="2">
    <source>
        <dbReference type="Proteomes" id="UP000025227"/>
    </source>
</evidence>
<dbReference type="SUPFAM" id="SSF57302">
    <property type="entry name" value="Snake toxin-like"/>
    <property type="match status" value="1"/>
</dbReference>
<dbReference type="Pfam" id="PF00087">
    <property type="entry name" value="Toxin_TOLIP"/>
    <property type="match status" value="1"/>
</dbReference>
<accession>A0A7I4YX87</accession>
<dbReference type="OrthoDB" id="6278121at2759"/>
<dbReference type="InterPro" id="IPR035076">
    <property type="entry name" value="Toxin/TOLIP"/>
</dbReference>
<dbReference type="WBParaSite" id="HCON_00156860-00001">
    <property type="protein sequence ID" value="HCON_00156860-00001"/>
    <property type="gene ID" value="HCON_00156860"/>
</dbReference>
<reference evidence="3" key="1">
    <citation type="submission" date="2020-12" db="UniProtKB">
        <authorList>
            <consortium name="WormBaseParasite"/>
        </authorList>
    </citation>
    <scope>IDENTIFICATION</scope>
    <source>
        <strain evidence="3">MHco3</strain>
    </source>
</reference>
<evidence type="ECO:0000259" key="1">
    <source>
        <dbReference type="Pfam" id="PF00087"/>
    </source>
</evidence>
<dbReference type="OMA" id="FECYTCN"/>
<proteinExistence type="predicted"/>
<dbReference type="Proteomes" id="UP000025227">
    <property type="component" value="Unplaced"/>
</dbReference>
<protein>
    <submittedName>
        <fullName evidence="3">UPAR/Ly6 domain-containing protein</fullName>
    </submittedName>
</protein>
<feature type="domain" description="Snake toxin/toxin-like" evidence="1">
    <location>
        <begin position="12"/>
        <end position="61"/>
    </location>
</feature>
<organism evidence="2 3">
    <name type="scientific">Haemonchus contortus</name>
    <name type="common">Barber pole worm</name>
    <dbReference type="NCBI Taxonomy" id="6289"/>
    <lineage>
        <taxon>Eukaryota</taxon>
        <taxon>Metazoa</taxon>
        <taxon>Ecdysozoa</taxon>
        <taxon>Nematoda</taxon>
        <taxon>Chromadorea</taxon>
        <taxon>Rhabditida</taxon>
        <taxon>Rhabditina</taxon>
        <taxon>Rhabditomorpha</taxon>
        <taxon>Strongyloidea</taxon>
        <taxon>Trichostrongylidae</taxon>
        <taxon>Haemonchus</taxon>
    </lineage>
</organism>
<name>A0A7I4YX87_HAECO</name>